<feature type="transmembrane region" description="Helical" evidence="16">
    <location>
        <begin position="349"/>
        <end position="372"/>
    </location>
</feature>
<keyword evidence="13" id="KW-0675">Receptor</keyword>
<organism evidence="18 19">
    <name type="scientific">Vitis vinifera</name>
    <name type="common">Grape</name>
    <dbReference type="NCBI Taxonomy" id="29760"/>
    <lineage>
        <taxon>Eukaryota</taxon>
        <taxon>Viridiplantae</taxon>
        <taxon>Streptophyta</taxon>
        <taxon>Embryophyta</taxon>
        <taxon>Tracheophyta</taxon>
        <taxon>Spermatophyta</taxon>
        <taxon>Magnoliopsida</taxon>
        <taxon>eudicotyledons</taxon>
        <taxon>Gunneridae</taxon>
        <taxon>Pentapetalae</taxon>
        <taxon>rosids</taxon>
        <taxon>Vitales</taxon>
        <taxon>Vitaceae</taxon>
        <taxon>Viteae</taxon>
        <taxon>Vitis</taxon>
    </lineage>
</organism>
<comment type="similarity">
    <text evidence="2">In the N-terminal section; belongs to the leguminous lectin family.</text>
</comment>
<comment type="similarity">
    <text evidence="3">In the C-terminal section; belongs to the protein kinase superfamily. Ser/Thr protein kinase family.</text>
</comment>
<evidence type="ECO:0000256" key="8">
    <source>
        <dbReference type="ARBA" id="ARBA00022741"/>
    </source>
</evidence>
<evidence type="ECO:0000313" key="18">
    <source>
        <dbReference type="EMBL" id="WKA00670.1"/>
    </source>
</evidence>
<keyword evidence="10 14" id="KW-0067">ATP-binding</keyword>
<keyword evidence="5 16" id="KW-0812">Transmembrane</keyword>
<evidence type="ECO:0000256" key="2">
    <source>
        <dbReference type="ARBA" id="ARBA00008536"/>
    </source>
</evidence>
<sequence length="718" mass="78726">MVRRDGHLSTTPQETEDDVYASHICLQIYLLQFYLEKNPSKMAKTLLFPLFSLLLLNQAYSQSDYGFIFNGFKASASNLSLGGASLTTPNGALRLTNSSPNLTGHAFYNTPFHFLNKNSHDSQHPTTASSFATTFIFAIVPSYVGGSGGHGFVFTVSPSKNLSGGGRGNLFGLFNEATMGNFSNHLFAVEFDTFQALVIYGDMYGDINDNHVGIDINTVRSNASKPASYYDNSSKSSHEVVLESGNPIQAWIEYDGAQKIVNVTISPASLPKPSKPLLSLAMDLSPIFKESMYVGFSAATEMHPNSHYILGWSLKMGSTEADPLDLSKIPSPPRNGTPSPGLGRRGIKIGASSAMVTLALLLCGITISVYMLRRARLAEVLEDWELDFPHRFRYKDLYIATKGFKESQIVGKGGFGSVYKGVLPKTREEVAVKRISHNSKQGVKEFVAEIASLGKLRHRHLVHLQGWCKRKGDLLLVYDYMSNGSLDTFLFQEDKNLDWGQRFRILKEIAAGLLYLHEEWEQVVVHRDVKANNVLLDSNMNARLGDFGLAKLYEHGKNPRTTHVVGTVGYIAPELSLTGKATASSDVFAFGAVLLEVACGRRPLDPNASSGKQMILQDWVAQCHQRGHILEAANRKLGNSYVKEEIELVLKVGLLCSDPEPQARPNMQQVTRYLSGFDPLPEVDASSLGFFVGSLDSKADSHPSSYGVMSAGSLATGR</sequence>
<protein>
    <recommendedName>
        <fullName evidence="17">Protein kinase domain-containing protein</fullName>
    </recommendedName>
</protein>
<evidence type="ECO:0000256" key="3">
    <source>
        <dbReference type="ARBA" id="ARBA00010217"/>
    </source>
</evidence>
<keyword evidence="8 14" id="KW-0547">Nucleotide-binding</keyword>
<reference evidence="18 19" key="1">
    <citation type="journal article" date="2023" name="Hortic Res">
        <title>The complete reference genome for grapevine (Vitis vinifera L.) genetics and breeding.</title>
        <authorList>
            <person name="Shi X."/>
            <person name="Cao S."/>
            <person name="Wang X."/>
            <person name="Huang S."/>
            <person name="Wang Y."/>
            <person name="Liu Z."/>
            <person name="Liu W."/>
            <person name="Leng X."/>
            <person name="Peng Y."/>
            <person name="Wang N."/>
            <person name="Wang Y."/>
            <person name="Ma Z."/>
            <person name="Xu X."/>
            <person name="Zhang F."/>
            <person name="Xue H."/>
            <person name="Zhong H."/>
            <person name="Wang Y."/>
            <person name="Zhang K."/>
            <person name="Velt A."/>
            <person name="Avia K."/>
            <person name="Holtgrawe D."/>
            <person name="Grimplet J."/>
            <person name="Matus J.T."/>
            <person name="Ware D."/>
            <person name="Wu X."/>
            <person name="Wang H."/>
            <person name="Liu C."/>
            <person name="Fang Y."/>
            <person name="Rustenholz C."/>
            <person name="Cheng Z."/>
            <person name="Xiao H."/>
            <person name="Zhou Y."/>
        </authorList>
    </citation>
    <scope>NUCLEOTIDE SEQUENCE [LARGE SCALE GENOMIC DNA]</scope>
    <source>
        <strain evidence="19">cv. Pinot noir / PN40024</strain>
        <tissue evidence="18">Leaf</tissue>
    </source>
</reference>
<dbReference type="SMART" id="SM00220">
    <property type="entry name" value="S_TKc"/>
    <property type="match status" value="1"/>
</dbReference>
<dbReference type="CDD" id="cd14066">
    <property type="entry name" value="STKc_IRAK"/>
    <property type="match status" value="1"/>
</dbReference>
<evidence type="ECO:0000256" key="9">
    <source>
        <dbReference type="ARBA" id="ARBA00022777"/>
    </source>
</evidence>
<dbReference type="InterPro" id="IPR001220">
    <property type="entry name" value="Legume_lectin_dom"/>
</dbReference>
<proteinExistence type="inferred from homology"/>
<keyword evidence="11 16" id="KW-1133">Transmembrane helix</keyword>
<dbReference type="Pfam" id="PF00069">
    <property type="entry name" value="Pkinase"/>
    <property type="match status" value="1"/>
</dbReference>
<dbReference type="InterPro" id="IPR008271">
    <property type="entry name" value="Ser/Thr_kinase_AS"/>
</dbReference>
<dbReference type="SUPFAM" id="SSF56112">
    <property type="entry name" value="Protein kinase-like (PK-like)"/>
    <property type="match status" value="1"/>
</dbReference>
<dbReference type="InterPro" id="IPR013320">
    <property type="entry name" value="ConA-like_dom_sf"/>
</dbReference>
<evidence type="ECO:0000256" key="5">
    <source>
        <dbReference type="ARBA" id="ARBA00022692"/>
    </source>
</evidence>
<evidence type="ECO:0000256" key="15">
    <source>
        <dbReference type="SAM" id="MobiDB-lite"/>
    </source>
</evidence>
<keyword evidence="6" id="KW-0732">Signal</keyword>
<dbReference type="InterPro" id="IPR000719">
    <property type="entry name" value="Prot_kinase_dom"/>
</dbReference>
<dbReference type="PROSITE" id="PS00107">
    <property type="entry name" value="PROTEIN_KINASE_ATP"/>
    <property type="match status" value="1"/>
</dbReference>
<dbReference type="SUPFAM" id="SSF49899">
    <property type="entry name" value="Concanavalin A-like lectins/glucanases"/>
    <property type="match status" value="1"/>
</dbReference>
<dbReference type="InterPro" id="IPR011009">
    <property type="entry name" value="Kinase-like_dom_sf"/>
</dbReference>
<evidence type="ECO:0000256" key="10">
    <source>
        <dbReference type="ARBA" id="ARBA00022840"/>
    </source>
</evidence>
<evidence type="ECO:0000256" key="13">
    <source>
        <dbReference type="ARBA" id="ARBA00023170"/>
    </source>
</evidence>
<evidence type="ECO:0000313" key="19">
    <source>
        <dbReference type="Proteomes" id="UP001227230"/>
    </source>
</evidence>
<evidence type="ECO:0000256" key="11">
    <source>
        <dbReference type="ARBA" id="ARBA00022989"/>
    </source>
</evidence>
<evidence type="ECO:0000259" key="17">
    <source>
        <dbReference type="PROSITE" id="PS50011"/>
    </source>
</evidence>
<evidence type="ECO:0000256" key="7">
    <source>
        <dbReference type="ARBA" id="ARBA00022734"/>
    </source>
</evidence>
<keyword evidence="9" id="KW-0418">Kinase</keyword>
<evidence type="ECO:0000256" key="1">
    <source>
        <dbReference type="ARBA" id="ARBA00004479"/>
    </source>
</evidence>
<keyword evidence="19" id="KW-1185">Reference proteome</keyword>
<dbReference type="Gene3D" id="2.60.120.200">
    <property type="match status" value="1"/>
</dbReference>
<name>A0ABY9CZ70_VITVI</name>
<dbReference type="InterPro" id="IPR017441">
    <property type="entry name" value="Protein_kinase_ATP_BS"/>
</dbReference>
<evidence type="ECO:0000256" key="6">
    <source>
        <dbReference type="ARBA" id="ARBA00022729"/>
    </source>
</evidence>
<feature type="binding site" evidence="14">
    <location>
        <position position="433"/>
    </location>
    <ligand>
        <name>ATP</name>
        <dbReference type="ChEBI" id="CHEBI:30616"/>
    </ligand>
</feature>
<feature type="region of interest" description="Disordered" evidence="15">
    <location>
        <begin position="323"/>
        <end position="343"/>
    </location>
</feature>
<evidence type="ECO:0000256" key="16">
    <source>
        <dbReference type="SAM" id="Phobius"/>
    </source>
</evidence>
<dbReference type="PROSITE" id="PS50011">
    <property type="entry name" value="PROTEIN_KINASE_DOM"/>
    <property type="match status" value="1"/>
</dbReference>
<evidence type="ECO:0000256" key="4">
    <source>
        <dbReference type="ARBA" id="ARBA00022679"/>
    </source>
</evidence>
<keyword evidence="12 16" id="KW-0472">Membrane</keyword>
<gene>
    <name evidence="18" type="ORF">VitviT2T_019007</name>
</gene>
<dbReference type="Gene3D" id="1.10.510.10">
    <property type="entry name" value="Transferase(Phosphotransferase) domain 1"/>
    <property type="match status" value="1"/>
</dbReference>
<dbReference type="CDD" id="cd06899">
    <property type="entry name" value="lectin_legume_LecRK_Arcelin_ConA"/>
    <property type="match status" value="1"/>
</dbReference>
<dbReference type="PROSITE" id="PS00108">
    <property type="entry name" value="PROTEIN_KINASE_ST"/>
    <property type="match status" value="1"/>
</dbReference>
<accession>A0ABY9CZ70</accession>
<comment type="subcellular location">
    <subcellularLocation>
        <location evidence="1">Membrane</location>
        <topology evidence="1">Single-pass type I membrane protein</topology>
    </subcellularLocation>
</comment>
<dbReference type="Gene3D" id="3.30.200.20">
    <property type="entry name" value="Phosphorylase Kinase, domain 1"/>
    <property type="match status" value="1"/>
</dbReference>
<dbReference type="PANTHER" id="PTHR27007">
    <property type="match status" value="1"/>
</dbReference>
<dbReference type="Proteomes" id="UP001227230">
    <property type="component" value="Chromosome 13"/>
</dbReference>
<feature type="domain" description="Protein kinase" evidence="17">
    <location>
        <begin position="404"/>
        <end position="677"/>
    </location>
</feature>
<dbReference type="Pfam" id="PF00139">
    <property type="entry name" value="Lectin_legB"/>
    <property type="match status" value="1"/>
</dbReference>
<dbReference type="InterPro" id="IPR050528">
    <property type="entry name" value="L-type_Lectin-RKs"/>
</dbReference>
<keyword evidence="4" id="KW-0808">Transferase</keyword>
<keyword evidence="7" id="KW-0430">Lectin</keyword>
<feature type="region of interest" description="Disordered" evidence="15">
    <location>
        <begin position="698"/>
        <end position="718"/>
    </location>
</feature>
<evidence type="ECO:0000256" key="12">
    <source>
        <dbReference type="ARBA" id="ARBA00023136"/>
    </source>
</evidence>
<dbReference type="EMBL" id="CP126660">
    <property type="protein sequence ID" value="WKA00670.1"/>
    <property type="molecule type" value="Genomic_DNA"/>
</dbReference>
<evidence type="ECO:0000256" key="14">
    <source>
        <dbReference type="PROSITE-ProRule" id="PRU10141"/>
    </source>
</evidence>